<keyword evidence="2" id="KW-1185">Reference proteome</keyword>
<comment type="caution">
    <text evidence="1">The sequence shown here is derived from an EMBL/GenBank/DDBJ whole genome shotgun (WGS) entry which is preliminary data.</text>
</comment>
<accession>A0ABX2KYY9</accession>
<dbReference type="EMBL" id="WHOR01000026">
    <property type="protein sequence ID" value="NUB18763.1"/>
    <property type="molecule type" value="Genomic_DNA"/>
</dbReference>
<gene>
    <name evidence="1" type="ORF">GBZ26_05975</name>
</gene>
<protein>
    <recommendedName>
        <fullName evidence="3">Abi family protein</fullName>
    </recommendedName>
</protein>
<reference evidence="1 2" key="1">
    <citation type="submission" date="2019-10" db="EMBL/GenBank/DDBJ databases">
        <title>Genome sequence of Azospirillum formosense CC-Nfb-7.</title>
        <authorList>
            <person name="Ambrosini A."/>
            <person name="Sant'Anna F.H."/>
            <person name="Cassan F.D."/>
            <person name="Souza E.M."/>
            <person name="Passaglia L.M.P."/>
        </authorList>
    </citation>
    <scope>NUCLEOTIDE SEQUENCE [LARGE SCALE GENOMIC DNA]</scope>
    <source>
        <strain evidence="1 2">CC-NFb-7</strain>
    </source>
</reference>
<name>A0ABX2KYY9_9PROT</name>
<evidence type="ECO:0008006" key="3">
    <source>
        <dbReference type="Google" id="ProtNLM"/>
    </source>
</evidence>
<organism evidence="1 2">
    <name type="scientific">Azospirillum formosense</name>
    <dbReference type="NCBI Taxonomy" id="861533"/>
    <lineage>
        <taxon>Bacteria</taxon>
        <taxon>Pseudomonadati</taxon>
        <taxon>Pseudomonadota</taxon>
        <taxon>Alphaproteobacteria</taxon>
        <taxon>Rhodospirillales</taxon>
        <taxon>Azospirillaceae</taxon>
        <taxon>Azospirillum</taxon>
    </lineage>
</organism>
<proteinExistence type="predicted"/>
<evidence type="ECO:0000313" key="2">
    <source>
        <dbReference type="Proteomes" id="UP000639419"/>
    </source>
</evidence>
<sequence>MERQVENIPPLPLHAAVSPERMSRYLAWADGDLARSEELYAINTAISEALYTPLQMLEVALRNRCHTVLSVEFGPYWFDQFGVLLTQYQIARVLEAKVGLVLDMPKALRATPAVADKLTPGRIVAALTFGFWTAFFGTVYENTLWRRCLHKITMNPPPRLKRSVLSTEFTAIRLLRNRVAHHEPVLYFDLKGRHDRILEVTGWLLPSAAKWIERHGRFPQVYEQHEAAIQAVRRIHKGQKAAGQ</sequence>
<evidence type="ECO:0000313" key="1">
    <source>
        <dbReference type="EMBL" id="NUB18763.1"/>
    </source>
</evidence>
<dbReference type="Proteomes" id="UP000639419">
    <property type="component" value="Unassembled WGS sequence"/>
</dbReference>